<protein>
    <submittedName>
        <fullName evidence="4">Hydroxypyruvate isomerase</fullName>
    </submittedName>
</protein>
<keyword evidence="2" id="KW-0732">Signal</keyword>
<evidence type="ECO:0000256" key="1">
    <source>
        <dbReference type="ARBA" id="ARBA00023235"/>
    </source>
</evidence>
<keyword evidence="1 4" id="KW-0413">Isomerase</keyword>
<dbReference type="Pfam" id="PF01261">
    <property type="entry name" value="AP_endonuc_2"/>
    <property type="match status" value="1"/>
</dbReference>
<name>A0A2S6I7M2_9BACT</name>
<evidence type="ECO:0000256" key="2">
    <source>
        <dbReference type="SAM" id="SignalP"/>
    </source>
</evidence>
<feature type="domain" description="Xylose isomerase-like TIM barrel" evidence="3">
    <location>
        <begin position="84"/>
        <end position="288"/>
    </location>
</feature>
<reference evidence="4 5" key="1">
    <citation type="submission" date="2018-02" db="EMBL/GenBank/DDBJ databases">
        <title>Genomic Encyclopedia of Archaeal and Bacterial Type Strains, Phase II (KMG-II): from individual species to whole genera.</title>
        <authorList>
            <person name="Goeker M."/>
        </authorList>
    </citation>
    <scope>NUCLEOTIDE SEQUENCE [LARGE SCALE GENOMIC DNA]</scope>
    <source>
        <strain evidence="4 5">DSM 29526</strain>
    </source>
</reference>
<dbReference type="InterPro" id="IPR036237">
    <property type="entry name" value="Xyl_isomerase-like_sf"/>
</dbReference>
<feature type="chain" id="PRO_5015751701" evidence="2">
    <location>
        <begin position="31"/>
        <end position="293"/>
    </location>
</feature>
<organism evidence="4 5">
    <name type="scientific">Neolewinella xylanilytica</name>
    <dbReference type="NCBI Taxonomy" id="1514080"/>
    <lineage>
        <taxon>Bacteria</taxon>
        <taxon>Pseudomonadati</taxon>
        <taxon>Bacteroidota</taxon>
        <taxon>Saprospiria</taxon>
        <taxon>Saprospirales</taxon>
        <taxon>Lewinellaceae</taxon>
        <taxon>Neolewinella</taxon>
    </lineage>
</organism>
<dbReference type="PROSITE" id="PS51318">
    <property type="entry name" value="TAT"/>
    <property type="match status" value="1"/>
</dbReference>
<dbReference type="GO" id="GO:0016853">
    <property type="term" value="F:isomerase activity"/>
    <property type="evidence" value="ECO:0007669"/>
    <property type="project" value="UniProtKB-KW"/>
</dbReference>
<comment type="caution">
    <text evidence="4">The sequence shown here is derived from an EMBL/GenBank/DDBJ whole genome shotgun (WGS) entry which is preliminary data.</text>
</comment>
<dbReference type="InterPro" id="IPR013022">
    <property type="entry name" value="Xyl_isomerase-like_TIM-brl"/>
</dbReference>
<dbReference type="InterPro" id="IPR006311">
    <property type="entry name" value="TAT_signal"/>
</dbReference>
<gene>
    <name evidence="4" type="ORF">CLV84_0448</name>
</gene>
<dbReference type="SUPFAM" id="SSF51658">
    <property type="entry name" value="Xylose isomerase-like"/>
    <property type="match status" value="1"/>
</dbReference>
<dbReference type="PANTHER" id="PTHR43489:SF3">
    <property type="entry name" value="XYLOSE ISOMERASE DOMAIN PROTEIN TIM BARREL"/>
    <property type="match status" value="1"/>
</dbReference>
<proteinExistence type="predicted"/>
<keyword evidence="4" id="KW-0670">Pyruvate</keyword>
<feature type="signal peptide" evidence="2">
    <location>
        <begin position="1"/>
        <end position="30"/>
    </location>
</feature>
<dbReference type="InterPro" id="IPR050417">
    <property type="entry name" value="Sugar_Epim/Isomerase"/>
</dbReference>
<accession>A0A2S6I7M2</accession>
<evidence type="ECO:0000259" key="3">
    <source>
        <dbReference type="Pfam" id="PF01261"/>
    </source>
</evidence>
<dbReference type="Proteomes" id="UP000237662">
    <property type="component" value="Unassembled WGS sequence"/>
</dbReference>
<keyword evidence="5" id="KW-1185">Reference proteome</keyword>
<evidence type="ECO:0000313" key="5">
    <source>
        <dbReference type="Proteomes" id="UP000237662"/>
    </source>
</evidence>
<dbReference type="PANTHER" id="PTHR43489">
    <property type="entry name" value="ISOMERASE"/>
    <property type="match status" value="1"/>
</dbReference>
<dbReference type="AlphaFoldDB" id="A0A2S6I7M2"/>
<dbReference type="Gene3D" id="3.20.20.150">
    <property type="entry name" value="Divalent-metal-dependent TIM barrel enzymes"/>
    <property type="match status" value="1"/>
</dbReference>
<dbReference type="EMBL" id="PTJC01000005">
    <property type="protein sequence ID" value="PPK87505.1"/>
    <property type="molecule type" value="Genomic_DNA"/>
</dbReference>
<evidence type="ECO:0000313" key="4">
    <source>
        <dbReference type="EMBL" id="PPK87505.1"/>
    </source>
</evidence>
<sequence>MQDLFLMNRRTALKNAALGIGTLSIGNAMAATDAATAPLGAATTNHSTCLWCYQGMPLEELAERGQDIGLKSIELTTVDQWPVLKNYGMTCAMGTHGDFSIGDGWNDPKNHEKLQEQYTKVIRDAADHGIPSVIVMSGNRRGMSDYDGMINCATGLRPMVKLAEDAGVTLQMELLNSKVNHPDYMCDRTQWGAALGEMIGSDRFKLLYDIYHMQIMEGDVIATIRKYHPYIGHYHTGGVPGRHEINDTQELNYPAIVRAIHETGFDGYIAQEFVPSYDDKIKALAEGLRICEV</sequence>